<name>A0A060CFS2_9BURK</name>
<feature type="non-terminal residue" evidence="2">
    <location>
        <position position="157"/>
    </location>
</feature>
<dbReference type="PANTHER" id="PTHR30203:SF32">
    <property type="entry name" value="CATION EFFLUX SYSTEM PROTEIN CUSC"/>
    <property type="match status" value="1"/>
</dbReference>
<dbReference type="AlphaFoldDB" id="A0A060CFS2"/>
<evidence type="ECO:0000313" key="2">
    <source>
        <dbReference type="EMBL" id="AIA91870.1"/>
    </source>
</evidence>
<dbReference type="Pfam" id="PF02321">
    <property type="entry name" value="OEP"/>
    <property type="match status" value="1"/>
</dbReference>
<accession>A0A060CFS2</accession>
<proteinExistence type="inferred from homology"/>
<dbReference type="PANTHER" id="PTHR30203">
    <property type="entry name" value="OUTER MEMBRANE CATION EFFLUX PROTEIN"/>
    <property type="match status" value="1"/>
</dbReference>
<protein>
    <submittedName>
        <fullName evidence="2">CAZy families GT2 protein</fullName>
    </submittedName>
</protein>
<dbReference type="EMBL" id="KF124553">
    <property type="protein sequence ID" value="AIA91870.1"/>
    <property type="molecule type" value="Genomic_DNA"/>
</dbReference>
<comment type="similarity">
    <text evidence="1">Belongs to the outer membrane factor (OMF) (TC 1.B.17) family.</text>
</comment>
<dbReference type="GO" id="GO:0015562">
    <property type="term" value="F:efflux transmembrane transporter activity"/>
    <property type="evidence" value="ECO:0007669"/>
    <property type="project" value="InterPro"/>
</dbReference>
<dbReference type="InterPro" id="IPR003423">
    <property type="entry name" value="OMP_efflux"/>
</dbReference>
<dbReference type="SUPFAM" id="SSF56954">
    <property type="entry name" value="Outer membrane efflux proteins (OEP)"/>
    <property type="match status" value="1"/>
</dbReference>
<organism evidence="2">
    <name type="scientific">uncultured Variovorax sp</name>
    <dbReference type="NCBI Taxonomy" id="114708"/>
    <lineage>
        <taxon>Bacteria</taxon>
        <taxon>Pseudomonadati</taxon>
        <taxon>Pseudomonadota</taxon>
        <taxon>Betaproteobacteria</taxon>
        <taxon>Burkholderiales</taxon>
        <taxon>Comamonadaceae</taxon>
        <taxon>Variovorax</taxon>
        <taxon>environmental samples</taxon>
    </lineage>
</organism>
<dbReference type="InterPro" id="IPR010131">
    <property type="entry name" value="MdtP/NodT-like"/>
</dbReference>
<reference evidence="2" key="1">
    <citation type="journal article" date="2013" name="Environ. Microbiol.">
        <title>Seasonally variable intestinal metagenomes of the red palm weevil (Rhynchophorus ferrugineus).</title>
        <authorList>
            <person name="Jia S."/>
            <person name="Zhang X."/>
            <person name="Zhang G."/>
            <person name="Yin A."/>
            <person name="Zhang S."/>
            <person name="Li F."/>
            <person name="Wang L."/>
            <person name="Zhao D."/>
            <person name="Yun Q."/>
            <person name="Tala"/>
            <person name="Wang J."/>
            <person name="Sun G."/>
            <person name="Baabdullah M."/>
            <person name="Yu X."/>
            <person name="Hu S."/>
            <person name="Al-Mssallem I.S."/>
            <person name="Yu J."/>
        </authorList>
    </citation>
    <scope>NUCLEOTIDE SEQUENCE</scope>
</reference>
<sequence length="157" mass="17077">TGGRLQAQLDQARAERDIAIADYQKAIQVAFREVSDALATRSVSDATVAAQGRRARAAEDAYDLARLRYDNGVSSYLDVLDAQRTLLSAQQSRIQAELTRETNLVTLYKVPGRGLGFRFRAGGAGNGAALAPAAGLAREGRTRVRRTRTEALETRDR</sequence>
<dbReference type="Gene3D" id="1.20.1600.10">
    <property type="entry name" value="Outer membrane efflux proteins (OEP)"/>
    <property type="match status" value="1"/>
</dbReference>
<feature type="non-terminal residue" evidence="2">
    <location>
        <position position="1"/>
    </location>
</feature>
<evidence type="ECO:0000256" key="1">
    <source>
        <dbReference type="ARBA" id="ARBA00007613"/>
    </source>
</evidence>